<evidence type="ECO:0000313" key="1">
    <source>
        <dbReference type="EMBL" id="PIO55281.1"/>
    </source>
</evidence>
<dbReference type="Proteomes" id="UP000230423">
    <property type="component" value="Unassembled WGS sequence"/>
</dbReference>
<reference evidence="1 2" key="1">
    <citation type="submission" date="2015-09" db="EMBL/GenBank/DDBJ databases">
        <title>Draft genome of the parasitic nematode Teladorsagia circumcincta isolate WARC Sus (inbred).</title>
        <authorList>
            <person name="Mitreva M."/>
        </authorList>
    </citation>
    <scope>NUCLEOTIDE SEQUENCE [LARGE SCALE GENOMIC DNA]</scope>
    <source>
        <strain evidence="1 2">S</strain>
    </source>
</reference>
<dbReference type="OrthoDB" id="295473at2759"/>
<proteinExistence type="predicted"/>
<dbReference type="EMBL" id="KZ387345">
    <property type="protein sequence ID" value="PIO55281.1"/>
    <property type="molecule type" value="Genomic_DNA"/>
</dbReference>
<sequence length="104" mass="12208">SEDLESRRRIILDNGDDQVRILYELAQCCAQIANTDLCELYIQDEEGVYLVLKETGEQPQIKCRKVKRPRRNPMHMIKLVDVNETNIETFQTRPKDHRKPGLRA</sequence>
<feature type="non-terminal residue" evidence="1">
    <location>
        <position position="1"/>
    </location>
</feature>
<gene>
    <name evidence="1" type="ORF">TELCIR_23333</name>
</gene>
<organism evidence="1 2">
    <name type="scientific">Teladorsagia circumcincta</name>
    <name type="common">Brown stomach worm</name>
    <name type="synonym">Ostertagia circumcincta</name>
    <dbReference type="NCBI Taxonomy" id="45464"/>
    <lineage>
        <taxon>Eukaryota</taxon>
        <taxon>Metazoa</taxon>
        <taxon>Ecdysozoa</taxon>
        <taxon>Nematoda</taxon>
        <taxon>Chromadorea</taxon>
        <taxon>Rhabditida</taxon>
        <taxon>Rhabditina</taxon>
        <taxon>Rhabditomorpha</taxon>
        <taxon>Strongyloidea</taxon>
        <taxon>Trichostrongylidae</taxon>
        <taxon>Teladorsagia</taxon>
    </lineage>
</organism>
<protein>
    <submittedName>
        <fullName evidence="1">Uncharacterized protein</fullName>
    </submittedName>
</protein>
<keyword evidence="2" id="KW-1185">Reference proteome</keyword>
<accession>A0A2G9TBD6</accession>
<evidence type="ECO:0000313" key="2">
    <source>
        <dbReference type="Proteomes" id="UP000230423"/>
    </source>
</evidence>
<dbReference type="AlphaFoldDB" id="A0A2G9TBD6"/>
<name>A0A2G9TBD6_TELCI</name>